<accession>A0A7S3Z3J9</accession>
<dbReference type="CDD" id="cd00201">
    <property type="entry name" value="WW"/>
    <property type="match status" value="1"/>
</dbReference>
<feature type="domain" description="WW" evidence="6">
    <location>
        <begin position="196"/>
        <end position="230"/>
    </location>
</feature>
<feature type="transmembrane region" description="Helical" evidence="5">
    <location>
        <begin position="100"/>
        <end position="119"/>
    </location>
</feature>
<evidence type="ECO:0000256" key="1">
    <source>
        <dbReference type="ARBA" id="ARBA00004141"/>
    </source>
</evidence>
<dbReference type="AlphaFoldDB" id="A0A7S3Z3J9"/>
<evidence type="ECO:0000313" key="7">
    <source>
        <dbReference type="EMBL" id="CAE0670662.1"/>
    </source>
</evidence>
<dbReference type="PANTHER" id="PTHR28128">
    <property type="entry name" value="GOLGI APPARATUS MEMBRANE PROTEIN TVP15"/>
    <property type="match status" value="1"/>
</dbReference>
<protein>
    <recommendedName>
        <fullName evidence="6">WW domain-containing protein</fullName>
    </recommendedName>
</protein>
<evidence type="ECO:0000256" key="2">
    <source>
        <dbReference type="ARBA" id="ARBA00022692"/>
    </source>
</evidence>
<proteinExistence type="predicted"/>
<keyword evidence="4 5" id="KW-0472">Membrane</keyword>
<evidence type="ECO:0000259" key="6">
    <source>
        <dbReference type="PROSITE" id="PS50020"/>
    </source>
</evidence>
<name>A0A7S3Z3J9_9EUKA</name>
<keyword evidence="3 5" id="KW-1133">Transmembrane helix</keyword>
<dbReference type="EMBL" id="HBIV01031276">
    <property type="protein sequence ID" value="CAE0670662.1"/>
    <property type="molecule type" value="Transcribed_RNA"/>
</dbReference>
<gene>
    <name evidence="7" type="ORF">LGLO00237_LOCUS22302</name>
</gene>
<dbReference type="GO" id="GO:0016020">
    <property type="term" value="C:membrane"/>
    <property type="evidence" value="ECO:0007669"/>
    <property type="project" value="UniProtKB-SubCell"/>
</dbReference>
<feature type="transmembrane region" description="Helical" evidence="5">
    <location>
        <begin position="52"/>
        <end position="75"/>
    </location>
</feature>
<dbReference type="Gene3D" id="2.20.70.10">
    <property type="match status" value="1"/>
</dbReference>
<dbReference type="Pfam" id="PF08507">
    <property type="entry name" value="COPI_assoc"/>
    <property type="match status" value="1"/>
</dbReference>
<evidence type="ECO:0000256" key="4">
    <source>
        <dbReference type="ARBA" id="ARBA00023136"/>
    </source>
</evidence>
<comment type="subcellular location">
    <subcellularLocation>
        <location evidence="1">Membrane</location>
        <topology evidence="1">Multi-pass membrane protein</topology>
    </subcellularLocation>
</comment>
<reference evidence="7" key="1">
    <citation type="submission" date="2021-01" db="EMBL/GenBank/DDBJ databases">
        <authorList>
            <person name="Corre E."/>
            <person name="Pelletier E."/>
            <person name="Niang G."/>
            <person name="Scheremetjew M."/>
            <person name="Finn R."/>
            <person name="Kale V."/>
            <person name="Holt S."/>
            <person name="Cochrane G."/>
            <person name="Meng A."/>
            <person name="Brown T."/>
            <person name="Cohen L."/>
        </authorList>
    </citation>
    <scope>NUCLEOTIDE SEQUENCE</scope>
    <source>
        <strain evidence="7">CCCM811</strain>
    </source>
</reference>
<dbReference type="Pfam" id="PF00397">
    <property type="entry name" value="WW"/>
    <property type="match status" value="1"/>
</dbReference>
<dbReference type="InterPro" id="IPR013714">
    <property type="entry name" value="Golgi_TVP15"/>
</dbReference>
<dbReference type="SUPFAM" id="SSF51045">
    <property type="entry name" value="WW domain"/>
    <property type="match status" value="1"/>
</dbReference>
<dbReference type="PROSITE" id="PS50020">
    <property type="entry name" value="WW_DOMAIN_2"/>
    <property type="match status" value="1"/>
</dbReference>
<evidence type="ECO:0000256" key="5">
    <source>
        <dbReference type="SAM" id="Phobius"/>
    </source>
</evidence>
<feature type="transmembrane region" description="Helical" evidence="5">
    <location>
        <begin position="16"/>
        <end position="40"/>
    </location>
</feature>
<evidence type="ECO:0000256" key="3">
    <source>
        <dbReference type="ARBA" id="ARBA00022989"/>
    </source>
</evidence>
<sequence length="235" mass="25496">MADDSAPEAGGCEKKIFIAVRIIGACCAVSLIVIGALGLVGAPKIRQLVDSVFFIMFGTLFIAAEVRFGMFLHYFSFLKTPLGLGVAYIFVGLRAFGWPWWRYIVMILAFTPGAFYLILACTCSKLYQRDQKDTAAVDEKKNQLQDPLLDPANDPNLSSAAASIGAEFGKQAVSNPAIRDAAISAASAAVTAAVKEALPPNWETRTDEGSGSTYFYNSRTGEMSWYSSTFIWLNT</sequence>
<keyword evidence="2 5" id="KW-0812">Transmembrane</keyword>
<organism evidence="7">
    <name type="scientific">Lotharella globosa</name>
    <dbReference type="NCBI Taxonomy" id="91324"/>
    <lineage>
        <taxon>Eukaryota</taxon>
        <taxon>Sar</taxon>
        <taxon>Rhizaria</taxon>
        <taxon>Cercozoa</taxon>
        <taxon>Chlorarachniophyceae</taxon>
        <taxon>Lotharella</taxon>
    </lineage>
</organism>
<dbReference type="InterPro" id="IPR001202">
    <property type="entry name" value="WW_dom"/>
</dbReference>
<dbReference type="InterPro" id="IPR036020">
    <property type="entry name" value="WW_dom_sf"/>
</dbReference>
<dbReference type="PANTHER" id="PTHR28128:SF1">
    <property type="entry name" value="GOLGI APPARATUS MEMBRANE PROTEIN TVP15"/>
    <property type="match status" value="1"/>
</dbReference>